<evidence type="ECO:0000313" key="1">
    <source>
        <dbReference type="EMBL" id="KIK75885.1"/>
    </source>
</evidence>
<reference evidence="2 3" key="1">
    <citation type="submission" date="2014-04" db="EMBL/GenBank/DDBJ databases">
        <authorList>
            <consortium name="DOE Joint Genome Institute"/>
            <person name="Kuo A."/>
            <person name="Kohler A."/>
            <person name="Jargeat P."/>
            <person name="Nagy L.G."/>
            <person name="Floudas D."/>
            <person name="Copeland A."/>
            <person name="Barry K.W."/>
            <person name="Cichocki N."/>
            <person name="Veneault-Fourrey C."/>
            <person name="LaButti K."/>
            <person name="Lindquist E.A."/>
            <person name="Lipzen A."/>
            <person name="Lundell T."/>
            <person name="Morin E."/>
            <person name="Murat C."/>
            <person name="Sun H."/>
            <person name="Tunlid A."/>
            <person name="Henrissat B."/>
            <person name="Grigoriev I.V."/>
            <person name="Hibbett D.S."/>
            <person name="Martin F."/>
            <person name="Nordberg H.P."/>
            <person name="Cantor M.N."/>
            <person name="Hua S.X."/>
        </authorList>
    </citation>
    <scope>NUCLEOTIDE SEQUENCE [LARGE SCALE GENOMIC DNA]</scope>
    <source>
        <strain evidence="2 3">Ve08.2h10</strain>
    </source>
</reference>
<dbReference type="STRING" id="930991.A0A0D0DEP8"/>
<reference evidence="3" key="2">
    <citation type="submission" date="2015-01" db="EMBL/GenBank/DDBJ databases">
        <title>Evolutionary Origins and Diversification of the Mycorrhizal Mutualists.</title>
        <authorList>
            <consortium name="DOE Joint Genome Institute"/>
            <consortium name="Mycorrhizal Genomics Consortium"/>
            <person name="Kohler A."/>
            <person name="Kuo A."/>
            <person name="Nagy L.G."/>
            <person name="Floudas D."/>
            <person name="Copeland A."/>
            <person name="Barry K.W."/>
            <person name="Cichocki N."/>
            <person name="Veneault-Fourrey C."/>
            <person name="LaButti K."/>
            <person name="Lindquist E.A."/>
            <person name="Lipzen A."/>
            <person name="Lundell T."/>
            <person name="Morin E."/>
            <person name="Murat C."/>
            <person name="Riley R."/>
            <person name="Ohm R."/>
            <person name="Sun H."/>
            <person name="Tunlid A."/>
            <person name="Henrissat B."/>
            <person name="Grigoriev I.V."/>
            <person name="Hibbett D.S."/>
            <person name="Martin F."/>
        </authorList>
    </citation>
    <scope>NUCLEOTIDE SEQUENCE [LARGE SCALE GENOMIC DNA]</scope>
    <source>
        <strain evidence="3">Ve08.2h10</strain>
    </source>
</reference>
<dbReference type="AlphaFoldDB" id="A0A0D0DEP8"/>
<dbReference type="HOGENOM" id="CLU_181930_0_0_1"/>
<proteinExistence type="predicted"/>
<dbReference type="EMBL" id="KN827793">
    <property type="protein sequence ID" value="KIK75885.1"/>
    <property type="molecule type" value="Genomic_DNA"/>
</dbReference>
<evidence type="ECO:0000313" key="3">
    <source>
        <dbReference type="Proteomes" id="UP000054538"/>
    </source>
</evidence>
<dbReference type="OrthoDB" id="2678913at2759"/>
<evidence type="ECO:0000313" key="2">
    <source>
        <dbReference type="EMBL" id="KIK76045.1"/>
    </source>
</evidence>
<sequence length="72" mass="8212">MPDLKGHSLHIGSTLHYLLKGTPFNMVNLMGRWAGDLFTIYLCQHAIILAPYLSDCPNVMDWVTRYTMPPPH</sequence>
<accession>A0A0D0DEP8</accession>
<dbReference type="EMBL" id="KN827702">
    <property type="protein sequence ID" value="KIK76045.1"/>
    <property type="molecule type" value="Genomic_DNA"/>
</dbReference>
<reference evidence="2" key="3">
    <citation type="submission" date="2015-02" db="EMBL/GenBank/DDBJ databases">
        <title>Evolutionary Origins and Diversification of the Mycorrhizal Mutualists.</title>
        <authorList>
            <consortium name="DOE Joint Genome Institute"/>
            <consortium name="Mycorrhizal Genomics Consortium"/>
            <person name="Kohler A."/>
            <person name="Kuo A."/>
            <person name="Nagy L.G."/>
            <person name="Floudas D."/>
            <person name="Copeland A."/>
            <person name="Barry K.W."/>
            <person name="Cichocki N."/>
            <person name="Veneault-Fourrey C."/>
            <person name="LaButti K."/>
            <person name="Lindquist E.A."/>
            <person name="Lipzen A."/>
            <person name="Lundell T."/>
            <person name="Morin E."/>
            <person name="Murat C."/>
            <person name="Riley R."/>
            <person name="Ohm R."/>
            <person name="Sun H."/>
            <person name="Tunlid A."/>
            <person name="Henrissat B."/>
            <person name="Grigoriev I.V."/>
            <person name="Hibbett D.S."/>
            <person name="Martin F."/>
        </authorList>
    </citation>
    <scope>NUCLEOTIDE SEQUENCE</scope>
    <source>
        <strain evidence="2">Ve08.2h10</strain>
    </source>
</reference>
<gene>
    <name evidence="2" type="ORF">PAXRUDRAFT_171029</name>
    <name evidence="1" type="ORF">PAXRUDRAFT_171378</name>
</gene>
<protein>
    <submittedName>
        <fullName evidence="2">Uncharacterized protein</fullName>
    </submittedName>
</protein>
<organism evidence="2 3">
    <name type="scientific">Paxillus rubicundulus Ve08.2h10</name>
    <dbReference type="NCBI Taxonomy" id="930991"/>
    <lineage>
        <taxon>Eukaryota</taxon>
        <taxon>Fungi</taxon>
        <taxon>Dikarya</taxon>
        <taxon>Basidiomycota</taxon>
        <taxon>Agaricomycotina</taxon>
        <taxon>Agaricomycetes</taxon>
        <taxon>Agaricomycetidae</taxon>
        <taxon>Boletales</taxon>
        <taxon>Paxilineae</taxon>
        <taxon>Paxillaceae</taxon>
        <taxon>Paxillus</taxon>
    </lineage>
</organism>
<keyword evidence="3" id="KW-1185">Reference proteome</keyword>
<dbReference type="Proteomes" id="UP000054538">
    <property type="component" value="Unassembled WGS sequence"/>
</dbReference>
<name>A0A0D0DEP8_9AGAM</name>